<comment type="similarity">
    <text evidence="5">Belongs to the pyruvate, phosphate/water dikinase regulatory protein family. PSRP subfamily.</text>
</comment>
<dbReference type="PANTHER" id="PTHR31756">
    <property type="entry name" value="PYRUVATE, PHOSPHATE DIKINASE REGULATORY PROTEIN 1, CHLOROPLASTIC"/>
    <property type="match status" value="1"/>
</dbReference>
<evidence type="ECO:0000256" key="3">
    <source>
        <dbReference type="ARBA" id="ARBA00022741"/>
    </source>
</evidence>
<evidence type="ECO:0000256" key="1">
    <source>
        <dbReference type="ARBA" id="ARBA00022527"/>
    </source>
</evidence>
<sequence>MGLLVKRTVFCISDGTGLTAEALGHSLLAQFPDTEFERLTLPYIDTIEKAEQVAERINSASERDGHPALVFDTIIKQEVRAVIAKSNGIITDIFSTFLQPLEETLESHSSYSVGRSQPATDNPAYINRIEAVHYALDADDGAKLHHYDRADIILIGVSRTGKTPTSLYMAMQFGVFAANYPITEEDLESNKIPPALQQYRHKLYALTIDAERLSAIRHERKANSRYASITQCEDELRQAKSIYSRFKIPVIDTSSQSVEEISTRILAATGIERRHQ</sequence>
<keyword evidence="3 5" id="KW-0547">Nucleotide-binding</keyword>
<name>A0ABM9AAJ4_9GAMM</name>
<evidence type="ECO:0000313" key="7">
    <source>
        <dbReference type="Proteomes" id="UP000838100"/>
    </source>
</evidence>
<comment type="caution">
    <text evidence="6">The sequence shown here is derived from an EMBL/GenBank/DDBJ whole genome shotgun (WGS) entry which is preliminary data.</text>
</comment>
<feature type="binding site" evidence="5">
    <location>
        <begin position="156"/>
        <end position="163"/>
    </location>
    <ligand>
        <name>ADP</name>
        <dbReference type="ChEBI" id="CHEBI:456216"/>
    </ligand>
</feature>
<gene>
    <name evidence="6" type="primary">ppsR</name>
    <name evidence="6" type="ORF">SIN8267_00340</name>
</gene>
<dbReference type="PANTHER" id="PTHR31756:SF3">
    <property type="entry name" value="PYRUVATE, PHOSPHATE DIKINASE REGULATORY PROTEIN 1, CHLOROPLASTIC"/>
    <property type="match status" value="1"/>
</dbReference>
<keyword evidence="7" id="KW-1185">Reference proteome</keyword>
<dbReference type="InterPro" id="IPR026530">
    <property type="entry name" value="PSRP"/>
</dbReference>
<evidence type="ECO:0000256" key="5">
    <source>
        <dbReference type="HAMAP-Rule" id="MF_01062"/>
    </source>
</evidence>
<evidence type="ECO:0000256" key="4">
    <source>
        <dbReference type="ARBA" id="ARBA00022777"/>
    </source>
</evidence>
<evidence type="ECO:0000256" key="2">
    <source>
        <dbReference type="ARBA" id="ARBA00022679"/>
    </source>
</evidence>
<evidence type="ECO:0000313" key="6">
    <source>
        <dbReference type="EMBL" id="CAH0990248.1"/>
    </source>
</evidence>
<dbReference type="InterPro" id="IPR005177">
    <property type="entry name" value="Kinase-pyrophosphorylase"/>
</dbReference>
<dbReference type="EC" id="2.7.11.33" evidence="5"/>
<keyword evidence="2 5" id="KW-0808">Transferase</keyword>
<keyword evidence="4 5" id="KW-0418">Kinase</keyword>
<dbReference type="HAMAP" id="MF_01062">
    <property type="entry name" value="PSRP"/>
    <property type="match status" value="1"/>
</dbReference>
<comment type="catalytic activity">
    <reaction evidence="5">
        <text>[pyruvate, water dikinase] + ADP = [pyruvate, water dikinase]-phosphate + AMP + H(+)</text>
        <dbReference type="Rhea" id="RHEA:46020"/>
        <dbReference type="Rhea" id="RHEA-COMP:11425"/>
        <dbReference type="Rhea" id="RHEA-COMP:11426"/>
        <dbReference type="ChEBI" id="CHEBI:15378"/>
        <dbReference type="ChEBI" id="CHEBI:43176"/>
        <dbReference type="ChEBI" id="CHEBI:68546"/>
        <dbReference type="ChEBI" id="CHEBI:456215"/>
        <dbReference type="ChEBI" id="CHEBI:456216"/>
        <dbReference type="EC" id="2.7.11.33"/>
    </reaction>
</comment>
<comment type="catalytic activity">
    <reaction evidence="5">
        <text>[pyruvate, water dikinase]-phosphate + phosphate + H(+) = [pyruvate, water dikinase] + diphosphate</text>
        <dbReference type="Rhea" id="RHEA:48580"/>
        <dbReference type="Rhea" id="RHEA-COMP:11425"/>
        <dbReference type="Rhea" id="RHEA-COMP:11426"/>
        <dbReference type="ChEBI" id="CHEBI:15378"/>
        <dbReference type="ChEBI" id="CHEBI:33019"/>
        <dbReference type="ChEBI" id="CHEBI:43176"/>
        <dbReference type="ChEBI" id="CHEBI:43474"/>
        <dbReference type="ChEBI" id="CHEBI:68546"/>
        <dbReference type="EC" id="2.7.4.28"/>
    </reaction>
</comment>
<dbReference type="EC" id="2.7.4.28" evidence="5"/>
<organism evidence="6 7">
    <name type="scientific">Sinobacterium norvegicum</name>
    <dbReference type="NCBI Taxonomy" id="1641715"/>
    <lineage>
        <taxon>Bacteria</taxon>
        <taxon>Pseudomonadati</taxon>
        <taxon>Pseudomonadota</taxon>
        <taxon>Gammaproteobacteria</taxon>
        <taxon>Cellvibrionales</taxon>
        <taxon>Spongiibacteraceae</taxon>
        <taxon>Sinobacterium</taxon>
    </lineage>
</organism>
<protein>
    <recommendedName>
        <fullName evidence="5">Putative phosphoenolpyruvate synthase regulatory protein</fullName>
        <shortName evidence="5">PEP synthase regulatory protein</shortName>
        <shortName evidence="5">PSRP</shortName>
        <ecNumber evidence="5">2.7.11.33</ecNumber>
        <ecNumber evidence="5">2.7.4.28</ecNumber>
    </recommendedName>
    <alternativeName>
        <fullName evidence="5">Pyruvate, water dikinase regulatory protein</fullName>
    </alternativeName>
</protein>
<comment type="function">
    <text evidence="5">Bifunctional serine/threonine kinase and phosphorylase involved in the regulation of the phosphoenolpyruvate synthase (PEPS) by catalyzing its phosphorylation/dephosphorylation.</text>
</comment>
<dbReference type="Proteomes" id="UP000838100">
    <property type="component" value="Unassembled WGS sequence"/>
</dbReference>
<dbReference type="EMBL" id="CAKLPX010000001">
    <property type="protein sequence ID" value="CAH0990248.1"/>
    <property type="molecule type" value="Genomic_DNA"/>
</dbReference>
<dbReference type="GO" id="GO:0016740">
    <property type="term" value="F:transferase activity"/>
    <property type="evidence" value="ECO:0007669"/>
    <property type="project" value="UniProtKB-KW"/>
</dbReference>
<dbReference type="Pfam" id="PF03618">
    <property type="entry name" value="Kinase-PPPase"/>
    <property type="match status" value="1"/>
</dbReference>
<proteinExistence type="inferred from homology"/>
<accession>A0ABM9AAJ4</accession>
<dbReference type="NCBIfam" id="NF003742">
    <property type="entry name" value="PRK05339.1"/>
    <property type="match status" value="1"/>
</dbReference>
<keyword evidence="1 5" id="KW-0723">Serine/threonine-protein kinase</keyword>
<reference evidence="6" key="1">
    <citation type="submission" date="2021-12" db="EMBL/GenBank/DDBJ databases">
        <authorList>
            <person name="Rodrigo-Torres L."/>
            <person name="Arahal R. D."/>
            <person name="Lucena T."/>
        </authorList>
    </citation>
    <scope>NUCLEOTIDE SEQUENCE</scope>
    <source>
        <strain evidence="6">CECT 8267</strain>
    </source>
</reference>